<name>A0ABN1M575_9FIRM</name>
<dbReference type="Proteomes" id="UP001400965">
    <property type="component" value="Unassembled WGS sequence"/>
</dbReference>
<evidence type="ECO:0000313" key="1">
    <source>
        <dbReference type="EMBL" id="GAA0864451.1"/>
    </source>
</evidence>
<sequence length="220" mass="26319">MTNNILCINKYIHDIEINFLKEGDTKYIDVCKKFYGVNLEKISIYIWTLHIMDQFRDNIIKNCENIHNIKVISKEIDELVKENRKKLILYAYLKGHIFGYNNYMLEKEIKNIMFNDNVKSISDDNLKKNIHINQYLNIIKENELNKESIKALIKNIEIYYLEVIENKLLNINSEFDRHKILSSTKELMEKDVINKYNEGILHGIMQKINKKAWKNDKMNI</sequence>
<organism evidence="1 2">
    <name type="scientific">Paraclostridium tenue</name>
    <dbReference type="NCBI Taxonomy" id="1737"/>
    <lineage>
        <taxon>Bacteria</taxon>
        <taxon>Bacillati</taxon>
        <taxon>Bacillota</taxon>
        <taxon>Clostridia</taxon>
        <taxon>Peptostreptococcales</taxon>
        <taxon>Peptostreptococcaceae</taxon>
        <taxon>Paraclostridium</taxon>
    </lineage>
</organism>
<proteinExistence type="predicted"/>
<keyword evidence="2" id="KW-1185">Reference proteome</keyword>
<comment type="caution">
    <text evidence="1">The sequence shown here is derived from an EMBL/GenBank/DDBJ whole genome shotgun (WGS) entry which is preliminary data.</text>
</comment>
<protein>
    <submittedName>
        <fullName evidence="1">Uncharacterized protein</fullName>
    </submittedName>
</protein>
<gene>
    <name evidence="1" type="ORF">GCM10008917_17950</name>
</gene>
<reference evidence="1 2" key="1">
    <citation type="journal article" date="2019" name="Int. J. Syst. Evol. Microbiol.">
        <title>The Global Catalogue of Microorganisms (GCM) 10K type strain sequencing project: providing services to taxonomists for standard genome sequencing and annotation.</title>
        <authorList>
            <consortium name="The Broad Institute Genomics Platform"/>
            <consortium name="The Broad Institute Genome Sequencing Center for Infectious Disease"/>
            <person name="Wu L."/>
            <person name="Ma J."/>
        </authorList>
    </citation>
    <scope>NUCLEOTIDE SEQUENCE [LARGE SCALE GENOMIC DNA]</scope>
    <source>
        <strain evidence="1 2">JCM 6486</strain>
    </source>
</reference>
<evidence type="ECO:0000313" key="2">
    <source>
        <dbReference type="Proteomes" id="UP001400965"/>
    </source>
</evidence>
<accession>A0ABN1M575</accession>
<dbReference type="EMBL" id="BAAACP010000010">
    <property type="protein sequence ID" value="GAA0864451.1"/>
    <property type="molecule type" value="Genomic_DNA"/>
</dbReference>
<dbReference type="RefSeq" id="WP_346045123.1">
    <property type="nucleotide sequence ID" value="NZ_BAAACP010000010.1"/>
</dbReference>